<dbReference type="InterPro" id="IPR036188">
    <property type="entry name" value="FAD/NAD-bd_sf"/>
</dbReference>
<dbReference type="InterPro" id="IPR040131">
    <property type="entry name" value="MnmG_N"/>
</dbReference>
<dbReference type="SUPFAM" id="SSF51905">
    <property type="entry name" value="FAD/NAD(P)-binding domain"/>
    <property type="match status" value="1"/>
</dbReference>
<organism evidence="5">
    <name type="scientific">bioreactor metagenome</name>
    <dbReference type="NCBI Taxonomy" id="1076179"/>
    <lineage>
        <taxon>unclassified sequences</taxon>
        <taxon>metagenomes</taxon>
        <taxon>ecological metagenomes</taxon>
    </lineage>
</organism>
<feature type="domain" description="MnmG N-terminal" evidence="4">
    <location>
        <begin position="10"/>
        <end position="132"/>
    </location>
</feature>
<gene>
    <name evidence="5" type="ORF">SDC9_88638</name>
</gene>
<evidence type="ECO:0000256" key="2">
    <source>
        <dbReference type="ARBA" id="ARBA00022630"/>
    </source>
</evidence>
<sequence length="158" mass="17024">MGIEVKFFSRVVDVDIEDNKIKAVILESGETIEGDSFVETTGSTGPMGNCAKYGNGCAMCILRCPSFGGRVSISSRCGIEDMLGRRGNGDPGAFSGSMKLLKESLSEDIQKELNETGRAVIPLPEEFINEEKLDIKVCQQYALPAFANNLVLIDTGHA</sequence>
<dbReference type="Pfam" id="PF01134">
    <property type="entry name" value="GIDA"/>
    <property type="match status" value="1"/>
</dbReference>
<protein>
    <recommendedName>
        <fullName evidence="4">MnmG N-terminal domain-containing protein</fullName>
    </recommendedName>
</protein>
<proteinExistence type="predicted"/>
<dbReference type="EMBL" id="VSSQ01009559">
    <property type="protein sequence ID" value="MPM41976.1"/>
    <property type="molecule type" value="Genomic_DNA"/>
</dbReference>
<comment type="cofactor">
    <cofactor evidence="1">
        <name>FAD</name>
        <dbReference type="ChEBI" id="CHEBI:57692"/>
    </cofactor>
</comment>
<evidence type="ECO:0000256" key="3">
    <source>
        <dbReference type="ARBA" id="ARBA00022827"/>
    </source>
</evidence>
<keyword evidence="2" id="KW-0285">Flavoprotein</keyword>
<evidence type="ECO:0000313" key="5">
    <source>
        <dbReference type="EMBL" id="MPM41976.1"/>
    </source>
</evidence>
<reference evidence="5" key="1">
    <citation type="submission" date="2019-08" db="EMBL/GenBank/DDBJ databases">
        <authorList>
            <person name="Kucharzyk K."/>
            <person name="Murdoch R.W."/>
            <person name="Higgins S."/>
            <person name="Loffler F."/>
        </authorList>
    </citation>
    <scope>NUCLEOTIDE SEQUENCE</scope>
</reference>
<evidence type="ECO:0000259" key="4">
    <source>
        <dbReference type="Pfam" id="PF01134"/>
    </source>
</evidence>
<dbReference type="AlphaFoldDB" id="A0A644ZMH2"/>
<accession>A0A644ZMH2</accession>
<name>A0A644ZMH2_9ZZZZ</name>
<evidence type="ECO:0000256" key="1">
    <source>
        <dbReference type="ARBA" id="ARBA00001974"/>
    </source>
</evidence>
<keyword evidence="3" id="KW-0274">FAD</keyword>
<comment type="caution">
    <text evidence="5">The sequence shown here is derived from an EMBL/GenBank/DDBJ whole genome shotgun (WGS) entry which is preliminary data.</text>
</comment>